<proteinExistence type="predicted"/>
<dbReference type="GO" id="GO:0070286">
    <property type="term" value="P:axonemal dynein complex assembly"/>
    <property type="evidence" value="ECO:0007669"/>
    <property type="project" value="TreeGrafter"/>
</dbReference>
<protein>
    <submittedName>
        <fullName evidence="3">Uncharacterized protein</fullName>
    </submittedName>
</protein>
<dbReference type="Pfam" id="PF13414">
    <property type="entry name" value="TPR_11"/>
    <property type="match status" value="1"/>
</dbReference>
<dbReference type="InterPro" id="IPR011990">
    <property type="entry name" value="TPR-like_helical_dom_sf"/>
</dbReference>
<dbReference type="OMA" id="AVQQNCA"/>
<keyword evidence="4" id="KW-1185">Reference proteome</keyword>
<dbReference type="GO" id="GO:0007288">
    <property type="term" value="P:sperm axoneme assembly"/>
    <property type="evidence" value="ECO:0007669"/>
    <property type="project" value="TreeGrafter"/>
</dbReference>
<feature type="coiled-coil region" evidence="2">
    <location>
        <begin position="215"/>
        <end position="269"/>
    </location>
</feature>
<dbReference type="GO" id="GO:0005737">
    <property type="term" value="C:cytoplasm"/>
    <property type="evidence" value="ECO:0007669"/>
    <property type="project" value="TreeGrafter"/>
</dbReference>
<sequence>MAEDDEDLDKFLQEVDQIGTNIVKDLNSDCAPIREKALNSADLKLNECGRIKYDRSVINHDAFKQDFDPPGMSLPQLPPNDPRSQEIFMSEMEKDVAKRAKRRARSENEAKMFIEIANEEFKLGKYEEAIDSYSKAIRLVRDSSTLYNCRAEAYLKCGMFDDALTDCDNVLFFCENDLKAILVKAEVLFKLENFDEAIFWFEKAVNLYPLEREMIKKLISDVKQAQEKFQKEESVLELVKTGDRNLCQIEECLNKLEDENRKIQFFHEECLTLAKLITNGENEFEIETWEALIDVFDAGVKQNEDNQIVVFCLDNFTYQLRKVLADKTTNSIRTLNFLHTLSCEGSGRQILVNNIDSSWLLKTLMQNSSKPSGIGKMSISILNNMALDEKSKLESSFDKVLLPKFRSLLCELNTNTTLISYFGNLAISDTHRAKLVKEEEFGPVAFPLWYTGNQELMDSEVIDAILVLVVNLSKDQLPDCITSQMKGLIQQLVLLLKSKQLQTSRVYLILSRVVTSFEGAIKILLNLNFLPHLVEIIQGEETPLTGHAVRILVSMTRISKKSQKMAAKNCLYLLKHLKSPNESIVGNTALCLTHCLAVPKLSSYLTQTDIMDILLSVIKKEGASENIKKNAGQLLAKLANAETEYKVDAFAAIAQVTRN</sequence>
<dbReference type="Proteomes" id="UP000014500">
    <property type="component" value="Unassembled WGS sequence"/>
</dbReference>
<reference evidence="3" key="2">
    <citation type="submission" date="2015-02" db="UniProtKB">
        <authorList>
            <consortium name="EnsemblMetazoa"/>
        </authorList>
    </citation>
    <scope>IDENTIFICATION</scope>
</reference>
<dbReference type="GO" id="GO:0005813">
    <property type="term" value="C:centrosome"/>
    <property type="evidence" value="ECO:0007669"/>
    <property type="project" value="TreeGrafter"/>
</dbReference>
<evidence type="ECO:0000256" key="1">
    <source>
        <dbReference type="PROSITE-ProRule" id="PRU00339"/>
    </source>
</evidence>
<dbReference type="eggNOG" id="KOG0548">
    <property type="taxonomic scope" value="Eukaryota"/>
</dbReference>
<dbReference type="STRING" id="126957.T1IUT2"/>
<dbReference type="Gene3D" id="1.25.40.10">
    <property type="entry name" value="Tetratricopeptide repeat domain"/>
    <property type="match status" value="1"/>
</dbReference>
<name>T1IUT2_STRMM</name>
<dbReference type="EnsemblMetazoa" id="SMAR004912-RA">
    <property type="protein sequence ID" value="SMAR004912-PA"/>
    <property type="gene ID" value="SMAR004912"/>
</dbReference>
<dbReference type="PANTHER" id="PTHR46540:SF1">
    <property type="entry name" value="TETRATRICOPEPTIDE REPEAT PROTEIN 12"/>
    <property type="match status" value="1"/>
</dbReference>
<dbReference type="InterPro" id="IPR043195">
    <property type="entry name" value="TTC12"/>
</dbReference>
<accession>T1IUT2</accession>
<dbReference type="Pfam" id="PF13181">
    <property type="entry name" value="TPR_8"/>
    <property type="match status" value="1"/>
</dbReference>
<reference evidence="4" key="1">
    <citation type="submission" date="2011-05" db="EMBL/GenBank/DDBJ databases">
        <authorList>
            <person name="Richards S.R."/>
            <person name="Qu J."/>
            <person name="Jiang H."/>
            <person name="Jhangiani S.N."/>
            <person name="Agravi P."/>
            <person name="Goodspeed R."/>
            <person name="Gross S."/>
            <person name="Mandapat C."/>
            <person name="Jackson L."/>
            <person name="Mathew T."/>
            <person name="Pu L."/>
            <person name="Thornton R."/>
            <person name="Saada N."/>
            <person name="Wilczek-Boney K.B."/>
            <person name="Lee S."/>
            <person name="Kovar C."/>
            <person name="Wu Y."/>
            <person name="Scherer S.E."/>
            <person name="Worley K.C."/>
            <person name="Muzny D.M."/>
            <person name="Gibbs R."/>
        </authorList>
    </citation>
    <scope>NUCLEOTIDE SEQUENCE</scope>
    <source>
        <strain evidence="4">Brora</strain>
    </source>
</reference>
<dbReference type="HOGENOM" id="CLU_391258_0_0_1"/>
<dbReference type="PROSITE" id="PS50005">
    <property type="entry name" value="TPR"/>
    <property type="match status" value="2"/>
</dbReference>
<dbReference type="AlphaFoldDB" id="T1IUT2"/>
<evidence type="ECO:0000256" key="2">
    <source>
        <dbReference type="SAM" id="Coils"/>
    </source>
</evidence>
<dbReference type="SMART" id="SM00028">
    <property type="entry name" value="TPR"/>
    <property type="match status" value="3"/>
</dbReference>
<dbReference type="SUPFAM" id="SSF48371">
    <property type="entry name" value="ARM repeat"/>
    <property type="match status" value="1"/>
</dbReference>
<feature type="repeat" description="TPR" evidence="1">
    <location>
        <begin position="178"/>
        <end position="211"/>
    </location>
</feature>
<keyword evidence="2" id="KW-0175">Coiled coil</keyword>
<evidence type="ECO:0000313" key="4">
    <source>
        <dbReference type="Proteomes" id="UP000014500"/>
    </source>
</evidence>
<feature type="repeat" description="TPR" evidence="1">
    <location>
        <begin position="110"/>
        <end position="143"/>
    </location>
</feature>
<dbReference type="PANTHER" id="PTHR46540">
    <property type="entry name" value="TETRATRICOPEPTIDE REPEAT PROTEIN 12"/>
    <property type="match status" value="1"/>
</dbReference>
<dbReference type="InterPro" id="IPR019734">
    <property type="entry name" value="TPR_rpt"/>
</dbReference>
<dbReference type="EMBL" id="JH431556">
    <property type="status" value="NOT_ANNOTATED_CDS"/>
    <property type="molecule type" value="Genomic_DNA"/>
</dbReference>
<dbReference type="InterPro" id="IPR016024">
    <property type="entry name" value="ARM-type_fold"/>
</dbReference>
<keyword evidence="1" id="KW-0802">TPR repeat</keyword>
<dbReference type="Gene3D" id="1.25.10.10">
    <property type="entry name" value="Leucine-rich Repeat Variant"/>
    <property type="match status" value="1"/>
</dbReference>
<dbReference type="InterPro" id="IPR011989">
    <property type="entry name" value="ARM-like"/>
</dbReference>
<dbReference type="SUPFAM" id="SSF48452">
    <property type="entry name" value="TPR-like"/>
    <property type="match status" value="1"/>
</dbReference>
<evidence type="ECO:0000313" key="3">
    <source>
        <dbReference type="EnsemblMetazoa" id="SMAR004912-PA"/>
    </source>
</evidence>
<organism evidence="3 4">
    <name type="scientific">Strigamia maritima</name>
    <name type="common">European centipede</name>
    <name type="synonym">Geophilus maritimus</name>
    <dbReference type="NCBI Taxonomy" id="126957"/>
    <lineage>
        <taxon>Eukaryota</taxon>
        <taxon>Metazoa</taxon>
        <taxon>Ecdysozoa</taxon>
        <taxon>Arthropoda</taxon>
        <taxon>Myriapoda</taxon>
        <taxon>Chilopoda</taxon>
        <taxon>Pleurostigmophora</taxon>
        <taxon>Geophilomorpha</taxon>
        <taxon>Linotaeniidae</taxon>
        <taxon>Strigamia</taxon>
    </lineage>
</organism>